<protein>
    <submittedName>
        <fullName evidence="1">Uncharacterized protein</fullName>
    </submittedName>
</protein>
<keyword evidence="2" id="KW-1185">Reference proteome</keyword>
<organism evidence="1 2">
    <name type="scientific">Sphaerosporella brunnea</name>
    <dbReference type="NCBI Taxonomy" id="1250544"/>
    <lineage>
        <taxon>Eukaryota</taxon>
        <taxon>Fungi</taxon>
        <taxon>Dikarya</taxon>
        <taxon>Ascomycota</taxon>
        <taxon>Pezizomycotina</taxon>
        <taxon>Pezizomycetes</taxon>
        <taxon>Pezizales</taxon>
        <taxon>Pyronemataceae</taxon>
        <taxon>Sphaerosporella</taxon>
    </lineage>
</organism>
<name>A0A5J5ESJ0_9PEZI</name>
<gene>
    <name evidence="1" type="ORF">FN846DRAFT_891482</name>
</gene>
<sequence>MDDFTDHCLRCNKHTGHRWTRCIAILGGQGLLVEPQPKYRLRGEDTNIIIPSDKSFWVLKAGICGPGHAFWIHDDDLWDFINDISGTSGLPCTVAIKGEGAYEALVGHQIILLYSERIVEPDGDVSDIDDGSNYDSDDAHDNGADVGHANETAAKDLVHKINLIDQSNVDSVLTVEVMGLRSKVCLIEILVGCSIFAGPKPEEQLLDMLHMKAGRKDYYEVVSFKLTGMKQVTVVDKFSLARGAVNRQHWDGICVILEEYCFGRCTGILEITTLMSKGNKAGTAGHA</sequence>
<comment type="caution">
    <text evidence="1">The sequence shown here is derived from an EMBL/GenBank/DDBJ whole genome shotgun (WGS) entry which is preliminary data.</text>
</comment>
<dbReference type="EMBL" id="VXIS01000131">
    <property type="protein sequence ID" value="KAA8902550.1"/>
    <property type="molecule type" value="Genomic_DNA"/>
</dbReference>
<proteinExistence type="predicted"/>
<evidence type="ECO:0000313" key="2">
    <source>
        <dbReference type="Proteomes" id="UP000326924"/>
    </source>
</evidence>
<reference evidence="1 2" key="1">
    <citation type="submission" date="2019-09" db="EMBL/GenBank/DDBJ databases">
        <title>Draft genome of the ectomycorrhizal ascomycete Sphaerosporella brunnea.</title>
        <authorList>
            <consortium name="DOE Joint Genome Institute"/>
            <person name="Benucci G.M."/>
            <person name="Marozzi G."/>
            <person name="Antonielli L."/>
            <person name="Sanchez S."/>
            <person name="Marco P."/>
            <person name="Wang X."/>
            <person name="Falini L.B."/>
            <person name="Barry K."/>
            <person name="Haridas S."/>
            <person name="Lipzen A."/>
            <person name="Labutti K."/>
            <person name="Grigoriev I.V."/>
            <person name="Murat C."/>
            <person name="Martin F."/>
            <person name="Albertini E."/>
            <person name="Donnini D."/>
            <person name="Bonito G."/>
        </authorList>
    </citation>
    <scope>NUCLEOTIDE SEQUENCE [LARGE SCALE GENOMIC DNA]</scope>
    <source>
        <strain evidence="1 2">Sb_GMNB300</strain>
    </source>
</reference>
<dbReference type="AlphaFoldDB" id="A0A5J5ESJ0"/>
<evidence type="ECO:0000313" key="1">
    <source>
        <dbReference type="EMBL" id="KAA8902550.1"/>
    </source>
</evidence>
<dbReference type="Proteomes" id="UP000326924">
    <property type="component" value="Unassembled WGS sequence"/>
</dbReference>
<accession>A0A5J5ESJ0</accession>
<dbReference type="InParanoid" id="A0A5J5ESJ0"/>